<evidence type="ECO:0000259" key="3">
    <source>
        <dbReference type="Pfam" id="PF19040"/>
    </source>
</evidence>
<reference evidence="4 5" key="1">
    <citation type="submission" date="2016-11" db="EMBL/GenBank/DDBJ databases">
        <title>Actinomyces gypaetusis sp. nov. isolated from the vulture Gypaetus barbatus in Qinghai Tibet Plateau China.</title>
        <authorList>
            <person name="Meng X."/>
        </authorList>
    </citation>
    <scope>NUCLEOTIDE SEQUENCE [LARGE SCALE GENOMIC DNA]</scope>
    <source>
        <strain evidence="4 5">VUL4_2</strain>
    </source>
</reference>
<gene>
    <name evidence="4" type="ORF">BSR29_02055</name>
</gene>
<feature type="transmembrane region" description="Helical" evidence="1">
    <location>
        <begin position="81"/>
        <end position="100"/>
    </location>
</feature>
<dbReference type="PANTHER" id="PTHR23028:SF53">
    <property type="entry name" value="ACYL_TRANSF_3 DOMAIN-CONTAINING PROTEIN"/>
    <property type="match status" value="1"/>
</dbReference>
<dbReference type="InterPro" id="IPR043968">
    <property type="entry name" value="SGNH"/>
</dbReference>
<organism evidence="4 5">
    <name type="scientific">Boudabousia liubingyangii</name>
    <dbReference type="NCBI Taxonomy" id="1921764"/>
    <lineage>
        <taxon>Bacteria</taxon>
        <taxon>Bacillati</taxon>
        <taxon>Actinomycetota</taxon>
        <taxon>Actinomycetes</taxon>
        <taxon>Actinomycetales</taxon>
        <taxon>Actinomycetaceae</taxon>
        <taxon>Boudabousia</taxon>
    </lineage>
</organism>
<feature type="transmembrane region" description="Helical" evidence="1">
    <location>
        <begin position="179"/>
        <end position="198"/>
    </location>
</feature>
<feature type="transmembrane region" description="Helical" evidence="1">
    <location>
        <begin position="264"/>
        <end position="283"/>
    </location>
</feature>
<evidence type="ECO:0000313" key="5">
    <source>
        <dbReference type="Proteomes" id="UP000186785"/>
    </source>
</evidence>
<dbReference type="PANTHER" id="PTHR23028">
    <property type="entry name" value="ACETYLTRANSFERASE"/>
    <property type="match status" value="1"/>
</dbReference>
<proteinExistence type="predicted"/>
<dbReference type="Proteomes" id="UP000186785">
    <property type="component" value="Unassembled WGS sequence"/>
</dbReference>
<name>A0A1Q5PQE5_9ACTO</name>
<feature type="transmembrane region" description="Helical" evidence="1">
    <location>
        <begin position="214"/>
        <end position="231"/>
    </location>
</feature>
<dbReference type="GO" id="GO:0009103">
    <property type="term" value="P:lipopolysaccharide biosynthetic process"/>
    <property type="evidence" value="ECO:0007669"/>
    <property type="project" value="TreeGrafter"/>
</dbReference>
<evidence type="ECO:0000313" key="4">
    <source>
        <dbReference type="EMBL" id="OKL49756.1"/>
    </source>
</evidence>
<feature type="domain" description="Acyltransferase 3" evidence="2">
    <location>
        <begin position="17"/>
        <end position="355"/>
    </location>
</feature>
<dbReference type="InterPro" id="IPR002656">
    <property type="entry name" value="Acyl_transf_3_dom"/>
</dbReference>
<comment type="caution">
    <text evidence="4">The sequence shown here is derived from an EMBL/GenBank/DDBJ whole genome shotgun (WGS) entry which is preliminary data.</text>
</comment>
<feature type="transmembrane region" description="Helical" evidence="1">
    <location>
        <begin position="145"/>
        <end position="167"/>
    </location>
</feature>
<feature type="domain" description="SGNH" evidence="3">
    <location>
        <begin position="479"/>
        <end position="695"/>
    </location>
</feature>
<feature type="transmembrane region" description="Helical" evidence="1">
    <location>
        <begin position="377"/>
        <end position="394"/>
    </location>
</feature>
<dbReference type="InterPro" id="IPR050879">
    <property type="entry name" value="Acyltransferase_3"/>
</dbReference>
<dbReference type="AlphaFoldDB" id="A0A1Q5PQE5"/>
<feature type="transmembrane region" description="Helical" evidence="1">
    <location>
        <begin position="336"/>
        <end position="356"/>
    </location>
</feature>
<keyword evidence="5" id="KW-1185">Reference proteome</keyword>
<dbReference type="Pfam" id="PF19040">
    <property type="entry name" value="SGNH"/>
    <property type="match status" value="1"/>
</dbReference>
<keyword evidence="1" id="KW-1133">Transmembrane helix</keyword>
<feature type="transmembrane region" description="Helical" evidence="1">
    <location>
        <begin position="41"/>
        <end position="60"/>
    </location>
</feature>
<evidence type="ECO:0008006" key="6">
    <source>
        <dbReference type="Google" id="ProtNLM"/>
    </source>
</evidence>
<evidence type="ECO:0000259" key="2">
    <source>
        <dbReference type="Pfam" id="PF01757"/>
    </source>
</evidence>
<evidence type="ECO:0000256" key="1">
    <source>
        <dbReference type="SAM" id="Phobius"/>
    </source>
</evidence>
<accession>A0A1Q5PQE5</accession>
<feature type="transmembrane region" description="Helical" evidence="1">
    <location>
        <begin position="238"/>
        <end position="258"/>
    </location>
</feature>
<dbReference type="Pfam" id="PF01757">
    <property type="entry name" value="Acyl_transf_3"/>
    <property type="match status" value="1"/>
</dbReference>
<sequence>MADNPAGPKRKTGFRPEIQGLRAICMMQVLLYHAWHVGSPIGVDAFIMISAYLLTGSLVRRIEKGQIPGLIDRWTQLFKRLLPPLVVTVMGTLGLVLVLLPPARWPELVEQGIASVLYFQNWLLAAQSVDYYAVDPSHLSPLMHLWSMSMQGQVFLLWPLLIIGLGWLSKKYGWRIRPLVITLMTLITVASFTWMMIYRNPRPTDIYFDTRSRLWEFALGSLVALLAIWLPKVAWVRNLVSVVGVGVLVLFALVKIGAYPGPFAILPMAATAFILAGTAPVPVTKTGKKDLRQGNPVIWFLSFKPLVRFGDVSYALYLVHWPIIALYLQVLGKEHLGIFEGLFLLTVSVGLAILMTDLLDDPLRNWSWANRKTVNKSIMVAVSLTVGLLGTFGIRHQVNSYLAQQASAAGSSNDAAGEEAFKEHPGAHIFEMDLKDQKFSALPIPTAGDVADGKQWYGLDEGCAQMPGHENMGAEVLKGCSWNKTQNPEKKVLLVGDSHMEQFAPAIVGAFEKDKTQMQLLLKGGCEYGAHLVPEDELEAEPECRQWSEEVHQWIKSQKPDLVFLISTKSHPDGPDTERPGVLPALRELDEEGLKVVGLRDNPRFAFNMYDCSSARDGEQPGVTLGGCFYPVNKVYAPQMPDQKLRELSAYHAVDLSDQICAGGTCPGIVGNRFVYLDDNHLTVDYALSLRKSFQQRLGQALGE</sequence>
<feature type="transmembrane region" description="Helical" evidence="1">
    <location>
        <begin position="312"/>
        <end position="330"/>
    </location>
</feature>
<dbReference type="GO" id="GO:0016020">
    <property type="term" value="C:membrane"/>
    <property type="evidence" value="ECO:0007669"/>
    <property type="project" value="TreeGrafter"/>
</dbReference>
<dbReference type="GO" id="GO:0016747">
    <property type="term" value="F:acyltransferase activity, transferring groups other than amino-acyl groups"/>
    <property type="evidence" value="ECO:0007669"/>
    <property type="project" value="InterPro"/>
</dbReference>
<keyword evidence="1" id="KW-0812">Transmembrane</keyword>
<dbReference type="EMBL" id="MQSV01000001">
    <property type="protein sequence ID" value="OKL49756.1"/>
    <property type="molecule type" value="Genomic_DNA"/>
</dbReference>
<keyword evidence="1" id="KW-0472">Membrane</keyword>
<protein>
    <recommendedName>
        <fullName evidence="6">Acyltransferase</fullName>
    </recommendedName>
</protein>